<protein>
    <submittedName>
        <fullName evidence="2">Phage tail protein</fullName>
    </submittedName>
</protein>
<comment type="caution">
    <text evidence="2">The sequence shown here is derived from an EMBL/GenBank/DDBJ whole genome shotgun (WGS) entry which is preliminary data.</text>
</comment>
<dbReference type="GO" id="GO:0019062">
    <property type="term" value="P:virion attachment to host cell"/>
    <property type="evidence" value="ECO:0007669"/>
    <property type="project" value="InterPro"/>
</dbReference>
<dbReference type="Proteomes" id="UP000824225">
    <property type="component" value="Unassembled WGS sequence"/>
</dbReference>
<evidence type="ECO:0000313" key="2">
    <source>
        <dbReference type="EMBL" id="HJA09053.1"/>
    </source>
</evidence>
<dbReference type="EMBL" id="DXAN01000025">
    <property type="protein sequence ID" value="HJA09053.1"/>
    <property type="molecule type" value="Genomic_DNA"/>
</dbReference>
<gene>
    <name evidence="2" type="ORF">H9962_07685</name>
</gene>
<evidence type="ECO:0000256" key="1">
    <source>
        <dbReference type="SAM" id="MobiDB-lite"/>
    </source>
</evidence>
<dbReference type="GO" id="GO:0046718">
    <property type="term" value="P:symbiont entry into host cell"/>
    <property type="evidence" value="ECO:0007669"/>
    <property type="project" value="InterPro"/>
</dbReference>
<feature type="compositionally biased region" description="Polar residues" evidence="1">
    <location>
        <begin position="136"/>
        <end position="146"/>
    </location>
</feature>
<name>A0A9D2HD54_9BACT</name>
<dbReference type="InterPro" id="IPR005068">
    <property type="entry name" value="Phage_lambda_Stf-r2"/>
</dbReference>
<reference evidence="2" key="1">
    <citation type="journal article" date="2021" name="PeerJ">
        <title>Extensive microbial diversity within the chicken gut microbiome revealed by metagenomics and culture.</title>
        <authorList>
            <person name="Gilroy R."/>
            <person name="Ravi A."/>
            <person name="Getino M."/>
            <person name="Pursley I."/>
            <person name="Horton D.L."/>
            <person name="Alikhan N.F."/>
            <person name="Baker D."/>
            <person name="Gharbi K."/>
            <person name="Hall N."/>
            <person name="Watson M."/>
            <person name="Adriaenssens E.M."/>
            <person name="Foster-Nyarko E."/>
            <person name="Jarju S."/>
            <person name="Secka A."/>
            <person name="Antonio M."/>
            <person name="Oren A."/>
            <person name="Chaudhuri R.R."/>
            <person name="La Ragione R."/>
            <person name="Hildebrand F."/>
            <person name="Pallen M.J."/>
        </authorList>
    </citation>
    <scope>NUCLEOTIDE SEQUENCE</scope>
    <source>
        <strain evidence="2">CHK186-16707</strain>
    </source>
</reference>
<accession>A0A9D2HD54</accession>
<dbReference type="Pfam" id="PF03406">
    <property type="entry name" value="Phage_fiber_2"/>
    <property type="match status" value="1"/>
</dbReference>
<sequence length="364" mass="36313">MSQMDEERNVSAPPTSEEVIGKVNESITALQAAQQTVVEGAKLLGEHVNDAKAHGAAVQANIEAAMPRPVWEGTSLKFEQADGTVVSAAVDLKGPQGGPPEHKWDGTALALRHPDGTWGTPMDLKGPKGEPGPSATPLSNAVNSTAEDTAASSLAVKTAYDKAQEALESAQANNSWSGLAGKPDAFPPSDHAASHKTDGSDPLTPEAIGALPADGTAVKADSVPWSGVSGKPSTFVPSLHAASHGSGGTDRLTPADIGALPANGKAAGANTADIAMSVPWSGVSGKPAAFDPAPHAATHAANGADPITAASIGALPSSGKAVSAGTADSATMADNAVKWNGSAKTVSSAAPSGGADNDVWLQYI</sequence>
<feature type="region of interest" description="Disordered" evidence="1">
    <location>
        <begin position="118"/>
        <end position="146"/>
    </location>
</feature>
<feature type="region of interest" description="Disordered" evidence="1">
    <location>
        <begin position="171"/>
        <end position="202"/>
    </location>
</feature>
<proteinExistence type="predicted"/>
<reference evidence="2" key="2">
    <citation type="submission" date="2021-04" db="EMBL/GenBank/DDBJ databases">
        <authorList>
            <person name="Gilroy R."/>
        </authorList>
    </citation>
    <scope>NUCLEOTIDE SEQUENCE</scope>
    <source>
        <strain evidence="2">CHK186-16707</strain>
    </source>
</reference>
<organism evidence="2 3">
    <name type="scientific">Candidatus Mailhella merdigallinarum</name>
    <dbReference type="NCBI Taxonomy" id="2838658"/>
    <lineage>
        <taxon>Bacteria</taxon>
        <taxon>Pseudomonadati</taxon>
        <taxon>Thermodesulfobacteriota</taxon>
        <taxon>Desulfovibrionia</taxon>
        <taxon>Desulfovibrionales</taxon>
        <taxon>Desulfovibrionaceae</taxon>
        <taxon>Mailhella</taxon>
    </lineage>
</organism>
<evidence type="ECO:0000313" key="3">
    <source>
        <dbReference type="Proteomes" id="UP000824225"/>
    </source>
</evidence>
<dbReference type="AlphaFoldDB" id="A0A9D2HD54"/>